<dbReference type="AlphaFoldDB" id="A0ABD6EIK9"/>
<evidence type="ECO:0000256" key="5">
    <source>
        <dbReference type="SAM" id="MobiDB-lite"/>
    </source>
</evidence>
<protein>
    <recommendedName>
        <fullName evidence="6">GRF-type domain-containing protein</fullName>
    </recommendedName>
</protein>
<name>A0ABD6EIK9_9BILA</name>
<keyword evidence="3" id="KW-0862">Zinc</keyword>
<feature type="compositionally biased region" description="Polar residues" evidence="5">
    <location>
        <begin position="19"/>
        <end position="32"/>
    </location>
</feature>
<accession>A0ABD6EIK9</accession>
<gene>
    <name evidence="7" type="ORF">AB6A40_003507</name>
</gene>
<evidence type="ECO:0000313" key="8">
    <source>
        <dbReference type="Proteomes" id="UP001608902"/>
    </source>
</evidence>
<feature type="compositionally biased region" description="Polar residues" evidence="5">
    <location>
        <begin position="100"/>
        <end position="111"/>
    </location>
</feature>
<proteinExistence type="predicted"/>
<feature type="domain" description="GRF-type" evidence="6">
    <location>
        <begin position="114"/>
        <end position="155"/>
    </location>
</feature>
<keyword evidence="1" id="KW-0479">Metal-binding</keyword>
<dbReference type="Proteomes" id="UP001608902">
    <property type="component" value="Unassembled WGS sequence"/>
</dbReference>
<keyword evidence="2 4" id="KW-0863">Zinc-finger</keyword>
<dbReference type="Pfam" id="PF06839">
    <property type="entry name" value="Zn_ribbon_GRF"/>
    <property type="match status" value="1"/>
</dbReference>
<evidence type="ECO:0000256" key="1">
    <source>
        <dbReference type="ARBA" id="ARBA00022723"/>
    </source>
</evidence>
<sequence>MLSNALREYLQNNDRNSVLQAIPSPNTSSHSLPSLPPNRTARGRVADGRGLPRGGGKSKARGTRTQEAANLGNAQPTQESESVRRRSARGSAASRRTGRNNASDDQSSVASKNCHCGINAAQKTVIKEGPNKGRKFWTCSKPMSDPQRCTFFEWS</sequence>
<dbReference type="PROSITE" id="PS51999">
    <property type="entry name" value="ZF_GRF"/>
    <property type="match status" value="1"/>
</dbReference>
<feature type="region of interest" description="Disordered" evidence="5">
    <location>
        <begin position="19"/>
        <end position="111"/>
    </location>
</feature>
<dbReference type="InterPro" id="IPR010666">
    <property type="entry name" value="Znf_GRF"/>
</dbReference>
<keyword evidence="8" id="KW-1185">Reference proteome</keyword>
<comment type="caution">
    <text evidence="7">The sequence shown here is derived from an EMBL/GenBank/DDBJ whole genome shotgun (WGS) entry which is preliminary data.</text>
</comment>
<evidence type="ECO:0000256" key="3">
    <source>
        <dbReference type="ARBA" id="ARBA00022833"/>
    </source>
</evidence>
<evidence type="ECO:0000256" key="4">
    <source>
        <dbReference type="PROSITE-ProRule" id="PRU01343"/>
    </source>
</evidence>
<evidence type="ECO:0000259" key="6">
    <source>
        <dbReference type="PROSITE" id="PS51999"/>
    </source>
</evidence>
<reference evidence="7 8" key="1">
    <citation type="submission" date="2024-08" db="EMBL/GenBank/DDBJ databases">
        <title>Gnathostoma spinigerum genome.</title>
        <authorList>
            <person name="Gonzalez-Bertolin B."/>
            <person name="Monzon S."/>
            <person name="Zaballos A."/>
            <person name="Jimenez P."/>
            <person name="Dekumyoy P."/>
            <person name="Varona S."/>
            <person name="Cuesta I."/>
            <person name="Sumanam S."/>
            <person name="Adisakwattana P."/>
            <person name="Gasser R.B."/>
            <person name="Hernandez-Gonzalez A."/>
            <person name="Young N.D."/>
            <person name="Perteguer M.J."/>
        </authorList>
    </citation>
    <scope>NUCLEOTIDE SEQUENCE [LARGE SCALE GENOMIC DNA]</scope>
    <source>
        <strain evidence="7">AL3</strain>
        <tissue evidence="7">Liver</tissue>
    </source>
</reference>
<organism evidence="7 8">
    <name type="scientific">Gnathostoma spinigerum</name>
    <dbReference type="NCBI Taxonomy" id="75299"/>
    <lineage>
        <taxon>Eukaryota</taxon>
        <taxon>Metazoa</taxon>
        <taxon>Ecdysozoa</taxon>
        <taxon>Nematoda</taxon>
        <taxon>Chromadorea</taxon>
        <taxon>Rhabditida</taxon>
        <taxon>Spirurina</taxon>
        <taxon>Gnathostomatomorpha</taxon>
        <taxon>Gnathostomatoidea</taxon>
        <taxon>Gnathostomatidae</taxon>
        <taxon>Gnathostoma</taxon>
    </lineage>
</organism>
<evidence type="ECO:0000256" key="2">
    <source>
        <dbReference type="ARBA" id="ARBA00022771"/>
    </source>
</evidence>
<dbReference type="EMBL" id="JBGFUD010001822">
    <property type="protein sequence ID" value="MFH4976798.1"/>
    <property type="molecule type" value="Genomic_DNA"/>
</dbReference>
<dbReference type="GO" id="GO:0008270">
    <property type="term" value="F:zinc ion binding"/>
    <property type="evidence" value="ECO:0007669"/>
    <property type="project" value="UniProtKB-KW"/>
</dbReference>
<feature type="compositionally biased region" description="Polar residues" evidence="5">
    <location>
        <begin position="63"/>
        <end position="80"/>
    </location>
</feature>
<evidence type="ECO:0000313" key="7">
    <source>
        <dbReference type="EMBL" id="MFH4976798.1"/>
    </source>
</evidence>